<accession>A0A835AW95</accession>
<comment type="caution">
    <text evidence="5">The sequence shown here is derived from an EMBL/GenBank/DDBJ whole genome shotgun (WGS) entry which is preliminary data.</text>
</comment>
<name>A0A835AW95_9POAL</name>
<reference evidence="5" key="1">
    <citation type="submission" date="2020-07" db="EMBL/GenBank/DDBJ databases">
        <title>Genome sequence and genetic diversity analysis of an under-domesticated orphan crop, white fonio (Digitaria exilis).</title>
        <authorList>
            <person name="Bennetzen J.L."/>
            <person name="Chen S."/>
            <person name="Ma X."/>
            <person name="Wang X."/>
            <person name="Yssel A.E.J."/>
            <person name="Chaluvadi S.R."/>
            <person name="Johnson M."/>
            <person name="Gangashetty P."/>
            <person name="Hamidou F."/>
            <person name="Sanogo M.D."/>
            <person name="Zwaenepoel A."/>
            <person name="Wallace J."/>
            <person name="Van De Peer Y."/>
            <person name="Van Deynze A."/>
        </authorList>
    </citation>
    <scope>NUCLEOTIDE SEQUENCE</scope>
    <source>
        <tissue evidence="5">Leaves</tissue>
    </source>
</reference>
<evidence type="ECO:0000259" key="3">
    <source>
        <dbReference type="PROSITE" id="PS50090"/>
    </source>
</evidence>
<dbReference type="CDD" id="cd11660">
    <property type="entry name" value="SANT_TRF"/>
    <property type="match status" value="1"/>
</dbReference>
<dbReference type="SUPFAM" id="SSF46689">
    <property type="entry name" value="Homeodomain-like"/>
    <property type="match status" value="1"/>
</dbReference>
<evidence type="ECO:0000256" key="1">
    <source>
        <dbReference type="ARBA" id="ARBA00023125"/>
    </source>
</evidence>
<dbReference type="OrthoDB" id="665153at2759"/>
<dbReference type="InterPro" id="IPR017930">
    <property type="entry name" value="Myb_dom"/>
</dbReference>
<dbReference type="InterPro" id="IPR001005">
    <property type="entry name" value="SANT/Myb"/>
</dbReference>
<feature type="domain" description="HTH myb-type" evidence="4">
    <location>
        <begin position="124"/>
        <end position="174"/>
    </location>
</feature>
<sequence>MENEAMDLELLWTGPTNEEHLDECIGVFDHCSPQMENQFHSLNVKDGEAEFEETNIDDLDIEDYIDKSRLGCFFPNGGLGHGKRGPRSTSRSARVVHCTHILGLQEPSTSGGTKHIARKNNDHWTQDEVRELVNGVSEFGVGKWKNVKTKYFLTSIRTPVNLKDKWKNLVKACKKDSGRMLLPLEQSLIERIVEIDNNDPYPKQSNSALDRVAPSATNLPLVLQQPPALPAHWSVVKTRTKRGSMHRSKNSDKNTQSSSRIGTNETN</sequence>
<feature type="compositionally biased region" description="Polar residues" evidence="2">
    <location>
        <begin position="253"/>
        <end position="267"/>
    </location>
</feature>
<evidence type="ECO:0000313" key="5">
    <source>
        <dbReference type="EMBL" id="KAF8672630.1"/>
    </source>
</evidence>
<dbReference type="GO" id="GO:0003677">
    <property type="term" value="F:DNA binding"/>
    <property type="evidence" value="ECO:0007669"/>
    <property type="project" value="UniProtKB-KW"/>
</dbReference>
<feature type="domain" description="Myb-like" evidence="3">
    <location>
        <begin position="116"/>
        <end position="170"/>
    </location>
</feature>
<dbReference type="PANTHER" id="PTHR47122:SF11">
    <property type="entry name" value="MYB-LIKE DOMAIN-CONTAINING PROTEIN"/>
    <property type="match status" value="1"/>
</dbReference>
<dbReference type="Proteomes" id="UP000636709">
    <property type="component" value="Unassembled WGS sequence"/>
</dbReference>
<dbReference type="EMBL" id="JACEFO010002219">
    <property type="protein sequence ID" value="KAF8672630.1"/>
    <property type="molecule type" value="Genomic_DNA"/>
</dbReference>
<dbReference type="SMART" id="SM00717">
    <property type="entry name" value="SANT"/>
    <property type="match status" value="1"/>
</dbReference>
<dbReference type="Pfam" id="PF00249">
    <property type="entry name" value="Myb_DNA-binding"/>
    <property type="match status" value="1"/>
</dbReference>
<evidence type="ECO:0000313" key="6">
    <source>
        <dbReference type="Proteomes" id="UP000636709"/>
    </source>
</evidence>
<evidence type="ECO:0000259" key="4">
    <source>
        <dbReference type="PROSITE" id="PS51294"/>
    </source>
</evidence>
<dbReference type="InterPro" id="IPR009057">
    <property type="entry name" value="Homeodomain-like_sf"/>
</dbReference>
<evidence type="ECO:0000256" key="2">
    <source>
        <dbReference type="SAM" id="MobiDB-lite"/>
    </source>
</evidence>
<protein>
    <submittedName>
        <fullName evidence="5">Uncharacterized protein</fullName>
    </submittedName>
</protein>
<dbReference type="Gene3D" id="1.10.246.220">
    <property type="match status" value="1"/>
</dbReference>
<dbReference type="PROSITE" id="PS50090">
    <property type="entry name" value="MYB_LIKE"/>
    <property type="match status" value="1"/>
</dbReference>
<dbReference type="PANTHER" id="PTHR47122">
    <property type="entry name" value="MYB-LIKE DNA-BINDING DOMAIN CONTAINING PROTEIN, EXPRESSED"/>
    <property type="match status" value="1"/>
</dbReference>
<dbReference type="PROSITE" id="PS51294">
    <property type="entry name" value="HTH_MYB"/>
    <property type="match status" value="1"/>
</dbReference>
<feature type="compositionally biased region" description="Basic residues" evidence="2">
    <location>
        <begin position="238"/>
        <end position="248"/>
    </location>
</feature>
<keyword evidence="6" id="KW-1185">Reference proteome</keyword>
<keyword evidence="1" id="KW-0238">DNA-binding</keyword>
<gene>
    <name evidence="5" type="ORF">HU200_049321</name>
</gene>
<dbReference type="AlphaFoldDB" id="A0A835AW95"/>
<organism evidence="5 6">
    <name type="scientific">Digitaria exilis</name>
    <dbReference type="NCBI Taxonomy" id="1010633"/>
    <lineage>
        <taxon>Eukaryota</taxon>
        <taxon>Viridiplantae</taxon>
        <taxon>Streptophyta</taxon>
        <taxon>Embryophyta</taxon>
        <taxon>Tracheophyta</taxon>
        <taxon>Spermatophyta</taxon>
        <taxon>Magnoliopsida</taxon>
        <taxon>Liliopsida</taxon>
        <taxon>Poales</taxon>
        <taxon>Poaceae</taxon>
        <taxon>PACMAD clade</taxon>
        <taxon>Panicoideae</taxon>
        <taxon>Panicodae</taxon>
        <taxon>Paniceae</taxon>
        <taxon>Anthephorinae</taxon>
        <taxon>Digitaria</taxon>
    </lineage>
</organism>
<feature type="region of interest" description="Disordered" evidence="2">
    <location>
        <begin position="238"/>
        <end position="267"/>
    </location>
</feature>
<proteinExistence type="predicted"/>